<evidence type="ECO:0008006" key="6">
    <source>
        <dbReference type="Google" id="ProtNLM"/>
    </source>
</evidence>
<dbReference type="InterPro" id="IPR051513">
    <property type="entry name" value="Tectonin_beta-prop"/>
</dbReference>
<dbReference type="PANTHER" id="PTHR23250">
    <property type="entry name" value="DYSFERLIN-RELATED"/>
    <property type="match status" value="1"/>
</dbReference>
<keyword evidence="1" id="KW-0430">Lectin</keyword>
<comment type="similarity">
    <text evidence="2">Belongs to the tectonin family.</text>
</comment>
<proteinExistence type="inferred from homology"/>
<dbReference type="InterPro" id="IPR006624">
    <property type="entry name" value="Beta-propeller_rpt_TECPR"/>
</dbReference>
<dbReference type="Proteomes" id="UP000472270">
    <property type="component" value="Unassembled WGS sequence"/>
</dbReference>
<evidence type="ECO:0000256" key="1">
    <source>
        <dbReference type="ARBA" id="ARBA00022734"/>
    </source>
</evidence>
<keyword evidence="3" id="KW-0732">Signal</keyword>
<organism evidence="4 5">
    <name type="scientific">Sinocyclocheilus rhinocerous</name>
    <dbReference type="NCBI Taxonomy" id="307959"/>
    <lineage>
        <taxon>Eukaryota</taxon>
        <taxon>Metazoa</taxon>
        <taxon>Chordata</taxon>
        <taxon>Craniata</taxon>
        <taxon>Vertebrata</taxon>
        <taxon>Euteleostomi</taxon>
        <taxon>Actinopterygii</taxon>
        <taxon>Neopterygii</taxon>
        <taxon>Teleostei</taxon>
        <taxon>Ostariophysi</taxon>
        <taxon>Cypriniformes</taxon>
        <taxon>Cyprinidae</taxon>
        <taxon>Cyprininae</taxon>
        <taxon>Sinocyclocheilus</taxon>
    </lineage>
</organism>
<keyword evidence="5" id="KW-1185">Reference proteome</keyword>
<evidence type="ECO:0000256" key="3">
    <source>
        <dbReference type="SAM" id="SignalP"/>
    </source>
</evidence>
<dbReference type="SMART" id="SM00706">
    <property type="entry name" value="TECPR"/>
    <property type="match status" value="4"/>
</dbReference>
<dbReference type="GO" id="GO:0030246">
    <property type="term" value="F:carbohydrate binding"/>
    <property type="evidence" value="ECO:0007669"/>
    <property type="project" value="UniProtKB-KW"/>
</dbReference>
<feature type="signal peptide" evidence="3">
    <location>
        <begin position="1"/>
        <end position="20"/>
    </location>
</feature>
<accession>A0A673N1H1</accession>
<evidence type="ECO:0000313" key="5">
    <source>
        <dbReference type="Proteomes" id="UP000472270"/>
    </source>
</evidence>
<feature type="chain" id="PRO_5025665273" description="Fish-egg lectin-like" evidence="3">
    <location>
        <begin position="21"/>
        <end position="238"/>
    </location>
</feature>
<reference evidence="4" key="1">
    <citation type="submission" date="2025-08" db="UniProtKB">
        <authorList>
            <consortium name="Ensembl"/>
        </authorList>
    </citation>
    <scope>IDENTIFICATION</scope>
</reference>
<sequence length="238" mass="25621">MKVYQSVLLLFCCQFLHTLALDCTVMSGNLKQIDAGSGSVVGVNYLNEAFVLIDNVFTKISGSLNHFSVGPAGQLGANTANNIFKFLSGRFIQFPGLLKQVDAGGDQIIAGVNITTPWVHINGKLKYYSCGPYSCWGVNSNDYIFIIRDVSNNVCSGSGVFVNIPGSLSMIEVATDGSVFGVNYQGNLYQRTGVTRSNPVGTDWISMVACPNGHKHVSFDLGVLWVVCVDGSIRKCTL</sequence>
<evidence type="ECO:0000313" key="4">
    <source>
        <dbReference type="Ensembl" id="ENSSRHP00000099107.1"/>
    </source>
</evidence>
<dbReference type="AlphaFoldDB" id="A0A673N1H1"/>
<dbReference type="Pfam" id="PF19193">
    <property type="entry name" value="Tectonin"/>
    <property type="match status" value="2"/>
</dbReference>
<reference evidence="4" key="2">
    <citation type="submission" date="2025-09" db="UniProtKB">
        <authorList>
            <consortium name="Ensembl"/>
        </authorList>
    </citation>
    <scope>IDENTIFICATION</scope>
</reference>
<dbReference type="PANTHER" id="PTHR23250:SF3">
    <property type="entry name" value="FISH-EGG LECTIN-LIKE ISOFORM X1-RELATED"/>
    <property type="match status" value="1"/>
</dbReference>
<name>A0A673N1H1_9TELE</name>
<protein>
    <recommendedName>
        <fullName evidence="6">Fish-egg lectin-like</fullName>
    </recommendedName>
</protein>
<evidence type="ECO:0000256" key="2">
    <source>
        <dbReference type="ARBA" id="ARBA00038331"/>
    </source>
</evidence>
<dbReference type="Ensembl" id="ENSSRHT00000101792.1">
    <property type="protein sequence ID" value="ENSSRHP00000099107.1"/>
    <property type="gene ID" value="ENSSRHG00000048634.1"/>
</dbReference>